<dbReference type="GeneID" id="24123809"/>
<evidence type="ECO:0000313" key="3">
    <source>
        <dbReference type="Proteomes" id="UP000030745"/>
    </source>
</evidence>
<sequence length="294" mass="32941">MGNSCARINLEHVNTDSMSSVQQRQRHWTDSTQPSSASHAEEVLRRPKSSSTSSAGRKSSKFSFNYKRKDSEFPIVQEAGTLEIGNSRTGFKYTTMPMKKRDGEFYRSDTNDEMMSIDIDLILGTPPDSPGVIHARWGEPIEDPDEEETCMDFKGNPFRVGFCINCQKQHEVDASGEVKTVLEYKRISHFNAWQLQLPANPNISVNPDAVVGVGRANMSNSRRNLTLSNLSDSSRESDIDLTEILRQRRDILLKLQGLKYAPSHVPSSAEYSSTGSSTSSRSDAQRDPSNEDWL</sequence>
<organism evidence="2 3">
    <name type="scientific">Saprolegnia parasitica (strain CBS 223.65)</name>
    <dbReference type="NCBI Taxonomy" id="695850"/>
    <lineage>
        <taxon>Eukaryota</taxon>
        <taxon>Sar</taxon>
        <taxon>Stramenopiles</taxon>
        <taxon>Oomycota</taxon>
        <taxon>Saprolegniomycetes</taxon>
        <taxon>Saprolegniales</taxon>
        <taxon>Saprolegniaceae</taxon>
        <taxon>Saprolegnia</taxon>
    </lineage>
</organism>
<dbReference type="AlphaFoldDB" id="A0A067CWQ8"/>
<feature type="compositionally biased region" description="Basic and acidic residues" evidence="1">
    <location>
        <begin position="283"/>
        <end position="294"/>
    </location>
</feature>
<evidence type="ECO:0000313" key="2">
    <source>
        <dbReference type="EMBL" id="KDO35139.1"/>
    </source>
</evidence>
<feature type="compositionally biased region" description="Low complexity" evidence="1">
    <location>
        <begin position="267"/>
        <end position="282"/>
    </location>
</feature>
<dbReference type="VEuPathDB" id="FungiDB:SPRG_01206"/>
<name>A0A067CWQ8_SAPPC</name>
<dbReference type="EMBL" id="KK583190">
    <property type="protein sequence ID" value="KDO35139.1"/>
    <property type="molecule type" value="Genomic_DNA"/>
</dbReference>
<gene>
    <name evidence="2" type="ORF">SPRG_01206</name>
</gene>
<feature type="region of interest" description="Disordered" evidence="1">
    <location>
        <begin position="14"/>
        <end position="60"/>
    </location>
</feature>
<dbReference type="Proteomes" id="UP000030745">
    <property type="component" value="Unassembled WGS sequence"/>
</dbReference>
<dbReference type="OrthoDB" id="72246at2759"/>
<feature type="region of interest" description="Disordered" evidence="1">
    <location>
        <begin position="263"/>
        <end position="294"/>
    </location>
</feature>
<reference evidence="2 3" key="1">
    <citation type="journal article" date="2013" name="PLoS Genet.">
        <title>Distinctive expansion of potential virulence genes in the genome of the oomycete fish pathogen Saprolegnia parasitica.</title>
        <authorList>
            <person name="Jiang R.H."/>
            <person name="de Bruijn I."/>
            <person name="Haas B.J."/>
            <person name="Belmonte R."/>
            <person name="Lobach L."/>
            <person name="Christie J."/>
            <person name="van den Ackerveken G."/>
            <person name="Bottin A."/>
            <person name="Bulone V."/>
            <person name="Diaz-Moreno S.M."/>
            <person name="Dumas B."/>
            <person name="Fan L."/>
            <person name="Gaulin E."/>
            <person name="Govers F."/>
            <person name="Grenville-Briggs L.J."/>
            <person name="Horner N.R."/>
            <person name="Levin J.Z."/>
            <person name="Mammella M."/>
            <person name="Meijer H.J."/>
            <person name="Morris P."/>
            <person name="Nusbaum C."/>
            <person name="Oome S."/>
            <person name="Phillips A.J."/>
            <person name="van Rooyen D."/>
            <person name="Rzeszutek E."/>
            <person name="Saraiva M."/>
            <person name="Secombes C.J."/>
            <person name="Seidl M.F."/>
            <person name="Snel B."/>
            <person name="Stassen J.H."/>
            <person name="Sykes S."/>
            <person name="Tripathy S."/>
            <person name="van den Berg H."/>
            <person name="Vega-Arreguin J.C."/>
            <person name="Wawra S."/>
            <person name="Young S.K."/>
            <person name="Zeng Q."/>
            <person name="Dieguez-Uribeondo J."/>
            <person name="Russ C."/>
            <person name="Tyler B.M."/>
            <person name="van West P."/>
        </authorList>
    </citation>
    <scope>NUCLEOTIDE SEQUENCE [LARGE SCALE GENOMIC DNA]</scope>
    <source>
        <strain evidence="2 3">CBS 223.65</strain>
    </source>
</reference>
<feature type="compositionally biased region" description="Low complexity" evidence="1">
    <location>
        <begin position="49"/>
        <end position="60"/>
    </location>
</feature>
<proteinExistence type="predicted"/>
<dbReference type="KEGG" id="spar:SPRG_01206"/>
<evidence type="ECO:0000256" key="1">
    <source>
        <dbReference type="SAM" id="MobiDB-lite"/>
    </source>
</evidence>
<dbReference type="RefSeq" id="XP_012194788.1">
    <property type="nucleotide sequence ID" value="XM_012339398.1"/>
</dbReference>
<keyword evidence="3" id="KW-1185">Reference proteome</keyword>
<protein>
    <submittedName>
        <fullName evidence="2">Uncharacterized protein</fullName>
    </submittedName>
</protein>
<accession>A0A067CWQ8</accession>
<dbReference type="OMA" id="CARINLE"/>